<dbReference type="SUPFAM" id="SSF48076">
    <property type="entry name" value="LigA subunit of an aromatic-ring-opening dioxygenase LigAB"/>
    <property type="match status" value="1"/>
</dbReference>
<protein>
    <recommendedName>
        <fullName evidence="2">Extradiol ring-cleavage dioxygenase LigAB LigA subunit domain-containing protein</fullName>
    </recommendedName>
</protein>
<dbReference type="Pfam" id="PF07746">
    <property type="entry name" value="LigA"/>
    <property type="match status" value="1"/>
</dbReference>
<gene>
    <name evidence="3" type="ORF">DPM12_09485</name>
</gene>
<reference evidence="3 4" key="1">
    <citation type="submission" date="2018-06" db="EMBL/GenBank/DDBJ databases">
        <title>Phytoactinopolyspora halophila sp. nov., a novel halophilic actinomycete isolated from a saline soil in China.</title>
        <authorList>
            <person name="Tang S.-K."/>
        </authorList>
    </citation>
    <scope>NUCLEOTIDE SEQUENCE [LARGE SCALE GENOMIC DNA]</scope>
    <source>
        <strain evidence="3 4">YIM 96934</strain>
    </source>
</reference>
<feature type="region of interest" description="Disordered" evidence="1">
    <location>
        <begin position="85"/>
        <end position="114"/>
    </location>
</feature>
<dbReference type="AlphaFoldDB" id="A0A329QTC1"/>
<accession>A0A329QTC1</accession>
<sequence>MRLPRTARGSRGPRRTTGRATRRATARTPARLVAVLVRPATVLVILPGATARWTCSRWSARRSVRVAWSPSGAWRPWPSESCWDGAAGPAPHRPAHIPRGAGRPSSSSTQGRSEPVYDLQKLLWDVRKDLGLAERFRADPDAVLDEYGIDGEERTAMRSLDFKTLYERGANPYLLYFCALQIGVDRAEYYARIRGEVSQ</sequence>
<name>A0A329QTC1_9ACTN</name>
<dbReference type="InterPro" id="IPR011986">
    <property type="entry name" value="Xdiol_dOase_LigA"/>
</dbReference>
<proteinExistence type="predicted"/>
<evidence type="ECO:0000313" key="3">
    <source>
        <dbReference type="EMBL" id="RAW15493.1"/>
    </source>
</evidence>
<feature type="domain" description="Extradiol ring-cleavage dioxygenase LigAB LigA subunit" evidence="2">
    <location>
        <begin position="120"/>
        <end position="196"/>
    </location>
</feature>
<dbReference type="InterPro" id="IPR036622">
    <property type="entry name" value="LigA_sf"/>
</dbReference>
<dbReference type="EMBL" id="QMIG01000006">
    <property type="protein sequence ID" value="RAW15493.1"/>
    <property type="molecule type" value="Genomic_DNA"/>
</dbReference>
<dbReference type="Proteomes" id="UP000250462">
    <property type="component" value="Unassembled WGS sequence"/>
</dbReference>
<feature type="region of interest" description="Disordered" evidence="1">
    <location>
        <begin position="1"/>
        <end position="26"/>
    </location>
</feature>
<organism evidence="3 4">
    <name type="scientific">Phytoactinopolyspora halophila</name>
    <dbReference type="NCBI Taxonomy" id="1981511"/>
    <lineage>
        <taxon>Bacteria</taxon>
        <taxon>Bacillati</taxon>
        <taxon>Actinomycetota</taxon>
        <taxon>Actinomycetes</taxon>
        <taxon>Jiangellales</taxon>
        <taxon>Jiangellaceae</taxon>
        <taxon>Phytoactinopolyspora</taxon>
    </lineage>
</organism>
<comment type="caution">
    <text evidence="3">The sequence shown here is derived from an EMBL/GenBank/DDBJ whole genome shotgun (WGS) entry which is preliminary data.</text>
</comment>
<keyword evidence="4" id="KW-1185">Reference proteome</keyword>
<evidence type="ECO:0000259" key="2">
    <source>
        <dbReference type="Pfam" id="PF07746"/>
    </source>
</evidence>
<dbReference type="Gene3D" id="1.10.700.10">
    <property type="entry name" value="Dioxygenase LigAB, LigA subunit"/>
    <property type="match status" value="1"/>
</dbReference>
<feature type="compositionally biased region" description="Low complexity" evidence="1">
    <location>
        <begin position="1"/>
        <end position="10"/>
    </location>
</feature>
<feature type="compositionally biased region" description="Basic residues" evidence="1">
    <location>
        <begin position="11"/>
        <end position="25"/>
    </location>
</feature>
<evidence type="ECO:0000256" key="1">
    <source>
        <dbReference type="SAM" id="MobiDB-lite"/>
    </source>
</evidence>
<evidence type="ECO:0000313" key="4">
    <source>
        <dbReference type="Proteomes" id="UP000250462"/>
    </source>
</evidence>